<dbReference type="EMBL" id="JAAORB010000022">
    <property type="protein sequence ID" value="NHQ74996.1"/>
    <property type="molecule type" value="Genomic_DNA"/>
</dbReference>
<evidence type="ECO:0000313" key="3">
    <source>
        <dbReference type="Proteomes" id="UP000639775"/>
    </source>
</evidence>
<dbReference type="Proteomes" id="UP000639775">
    <property type="component" value="Unassembled WGS sequence"/>
</dbReference>
<organism evidence="2 3">
    <name type="scientific">Roseovarius gahaiensis</name>
    <dbReference type="NCBI Taxonomy" id="2716691"/>
    <lineage>
        <taxon>Bacteria</taxon>
        <taxon>Pseudomonadati</taxon>
        <taxon>Pseudomonadota</taxon>
        <taxon>Alphaproteobacteria</taxon>
        <taxon>Rhodobacterales</taxon>
        <taxon>Roseobacteraceae</taxon>
        <taxon>Roseovarius</taxon>
    </lineage>
</organism>
<dbReference type="InterPro" id="IPR011009">
    <property type="entry name" value="Kinase-like_dom_sf"/>
</dbReference>
<dbReference type="Pfam" id="PF01636">
    <property type="entry name" value="APH"/>
    <property type="match status" value="1"/>
</dbReference>
<name>A0A967BFE6_9RHOB</name>
<dbReference type="AlphaFoldDB" id="A0A967BFE6"/>
<dbReference type="InterPro" id="IPR002575">
    <property type="entry name" value="Aminoglycoside_PTrfase"/>
</dbReference>
<gene>
    <name evidence="2" type="ORF">HAT86_11050</name>
</gene>
<evidence type="ECO:0000313" key="2">
    <source>
        <dbReference type="EMBL" id="NHQ74996.1"/>
    </source>
</evidence>
<accession>A0A967BFE6</accession>
<feature type="domain" description="Aminoglycoside phosphotransferase" evidence="1">
    <location>
        <begin position="57"/>
        <end position="244"/>
    </location>
</feature>
<comment type="caution">
    <text evidence="2">The sequence shown here is derived from an EMBL/GenBank/DDBJ whole genome shotgun (WGS) entry which is preliminary data.</text>
</comment>
<sequence length="320" mass="36111">MTKSRALFNLPDLEAVTGVAQRFEAARSTEAALERADLAEILRLVPGQRAVCRGHVDGRACIWRIFLSGQEAAATREWDELQRIWPEMNTGLYRVCEPLYHCAEHGMIAVEELPGTPLLQLLWKAPVQDRAQWLDPAAQWLRCYTESTESWRPSGHDGWLQRAARGARKQPFAALRSLEMDILQQLERLASRLDGVEWRVAISHGDYHPNNLIARQDSLTGIDTGGSARTPIYKDIARFLMHMGRRGMIPSGQRYLGVDRVGLNAFADRFCMSNTERQVILPFMLGVEALIRVETPALSGSRIRRARRMSAALLKDLQAL</sequence>
<reference evidence="2" key="1">
    <citation type="submission" date="2020-03" db="EMBL/GenBank/DDBJ databases">
        <title>Roseovarius gahaiensis sp. nov., isolated from Gahai Saline Lake, China.</title>
        <authorList>
            <person name="Sun X."/>
        </authorList>
    </citation>
    <scope>NUCLEOTIDE SEQUENCE</scope>
    <source>
        <strain evidence="2">GH877</strain>
    </source>
</reference>
<protein>
    <submittedName>
        <fullName evidence="2">Phosphotransferase</fullName>
    </submittedName>
</protein>
<evidence type="ECO:0000259" key="1">
    <source>
        <dbReference type="Pfam" id="PF01636"/>
    </source>
</evidence>
<proteinExistence type="predicted"/>
<dbReference type="RefSeq" id="WP_167197317.1">
    <property type="nucleotide sequence ID" value="NZ_JAAORB010000022.1"/>
</dbReference>
<keyword evidence="3" id="KW-1185">Reference proteome</keyword>
<dbReference type="Gene3D" id="3.90.1200.10">
    <property type="match status" value="1"/>
</dbReference>
<dbReference type="SUPFAM" id="SSF56112">
    <property type="entry name" value="Protein kinase-like (PK-like)"/>
    <property type="match status" value="1"/>
</dbReference>